<proteinExistence type="predicted"/>
<keyword evidence="2" id="KW-1185">Reference proteome</keyword>
<dbReference type="AlphaFoldDB" id="A0A1H3ZKE2"/>
<accession>A0A1H3ZKE2</accession>
<dbReference type="InterPro" id="IPR011990">
    <property type="entry name" value="TPR-like_helical_dom_sf"/>
</dbReference>
<dbReference type="Proteomes" id="UP000199288">
    <property type="component" value="Unassembled WGS sequence"/>
</dbReference>
<sequence>MLPHMYDIDPLTLRERITDQDAFDHELAQLRAAFANGSDVRAQLVPMLRIAGRLDEAERMGRDYLGQLDPDVSPARAHAARLRLAHVLQYQGRFDEALTLFDAVVAATSGSLHAFALQHRGKCLLECGLAQRDTVQLRAALADLENAHALRQALQVADELIASSSLAVNRVREILQSTSEN</sequence>
<name>A0A1H3ZKE2_9ACTO</name>
<dbReference type="EMBL" id="FNQV01000006">
    <property type="protein sequence ID" value="SEA23722.1"/>
    <property type="molecule type" value="Genomic_DNA"/>
</dbReference>
<protein>
    <recommendedName>
        <fullName evidence="3">Tetratricopeptide repeat protein</fullName>
    </recommendedName>
</protein>
<organism evidence="1 2">
    <name type="scientific">Bowdeniella nasicola</name>
    <dbReference type="NCBI Taxonomy" id="208480"/>
    <lineage>
        <taxon>Bacteria</taxon>
        <taxon>Bacillati</taxon>
        <taxon>Actinomycetota</taxon>
        <taxon>Actinomycetes</taxon>
        <taxon>Actinomycetales</taxon>
        <taxon>Actinomycetaceae</taxon>
        <taxon>Bowdeniella</taxon>
    </lineage>
</organism>
<gene>
    <name evidence="1" type="ORF">SAMN02910418_01172</name>
</gene>
<evidence type="ECO:0000313" key="1">
    <source>
        <dbReference type="EMBL" id="SEA23722.1"/>
    </source>
</evidence>
<evidence type="ECO:0008006" key="3">
    <source>
        <dbReference type="Google" id="ProtNLM"/>
    </source>
</evidence>
<reference evidence="2" key="1">
    <citation type="submission" date="2016-10" db="EMBL/GenBank/DDBJ databases">
        <authorList>
            <person name="Varghese N."/>
            <person name="Submissions S."/>
        </authorList>
    </citation>
    <scope>NUCLEOTIDE SEQUENCE [LARGE SCALE GENOMIC DNA]</scope>
    <source>
        <strain evidence="2">KPR-1</strain>
    </source>
</reference>
<dbReference type="SUPFAM" id="SSF48452">
    <property type="entry name" value="TPR-like"/>
    <property type="match status" value="1"/>
</dbReference>
<evidence type="ECO:0000313" key="2">
    <source>
        <dbReference type="Proteomes" id="UP000199288"/>
    </source>
</evidence>
<dbReference type="Gene3D" id="1.25.40.10">
    <property type="entry name" value="Tetratricopeptide repeat domain"/>
    <property type="match status" value="1"/>
</dbReference>